<keyword evidence="1" id="KW-1133">Transmembrane helix</keyword>
<dbReference type="PANTHER" id="PTHR30273">
    <property type="entry name" value="PERIPLASMIC SIGNAL SENSOR AND SIGMA FACTOR ACTIVATOR FECR-RELATED"/>
    <property type="match status" value="1"/>
</dbReference>
<evidence type="ECO:0000259" key="2">
    <source>
        <dbReference type="Pfam" id="PF04773"/>
    </source>
</evidence>
<dbReference type="Proteomes" id="UP001501508">
    <property type="component" value="Unassembled WGS sequence"/>
</dbReference>
<evidence type="ECO:0000259" key="3">
    <source>
        <dbReference type="Pfam" id="PF16344"/>
    </source>
</evidence>
<feature type="domain" description="FecR protein" evidence="2">
    <location>
        <begin position="143"/>
        <end position="233"/>
    </location>
</feature>
<proteinExistence type="predicted"/>
<dbReference type="EMBL" id="BAABEY010000024">
    <property type="protein sequence ID" value="GAA4440157.1"/>
    <property type="molecule type" value="Genomic_DNA"/>
</dbReference>
<dbReference type="Pfam" id="PF04773">
    <property type="entry name" value="FecR"/>
    <property type="match status" value="1"/>
</dbReference>
<dbReference type="InterPro" id="IPR006860">
    <property type="entry name" value="FecR"/>
</dbReference>
<dbReference type="Gene3D" id="2.60.120.1440">
    <property type="match status" value="1"/>
</dbReference>
<sequence length="359" mass="40670">MYRDYDRFEIEDFAFDESFQRWVNDVHADHADFWNNYLAEHPHQLDKILAARDLVLRLKESENPEIHTQLSETIWANVKSHADLAEKKRIMRRAWLSAAAAALLAVAAFAYFVGAPGKSRPAGPSSGLEVTSAGMDMIDFVADKGKADSVVLADGSTVVVEKNSRITYSARFGGRERVVHLNGEATFDVVKNPERPFLIFANKAVVKVLGTRFRVKAYDRSEKVVVAVRSGKVSVFEKKDFERNRSDPQLPGLILTANQQAEFSTEFEKFSKMLVPDPVLMTGVNRSEFEFDRTPLPEVFETLEKAYGVEIIYDRSLFAHRLLKVSLEDESLTEKLDIICKTMGLSYQIIDARIVIEKR</sequence>
<keyword evidence="1" id="KW-0472">Membrane</keyword>
<evidence type="ECO:0000313" key="5">
    <source>
        <dbReference type="Proteomes" id="UP001501508"/>
    </source>
</evidence>
<accession>A0ABP8M029</accession>
<feature type="transmembrane region" description="Helical" evidence="1">
    <location>
        <begin position="94"/>
        <end position="114"/>
    </location>
</feature>
<name>A0ABP8M029_9BACT</name>
<protein>
    <submittedName>
        <fullName evidence="4">FecR family protein</fullName>
    </submittedName>
</protein>
<feature type="domain" description="Protein FecR C-terminal" evidence="3">
    <location>
        <begin position="289"/>
        <end position="356"/>
    </location>
</feature>
<dbReference type="RefSeq" id="WP_345029235.1">
    <property type="nucleotide sequence ID" value="NZ_BAABEY010000024.1"/>
</dbReference>
<dbReference type="PIRSF" id="PIRSF018266">
    <property type="entry name" value="FecR"/>
    <property type="match status" value="1"/>
</dbReference>
<gene>
    <name evidence="4" type="ORF">GCM10023091_23380</name>
</gene>
<dbReference type="Gene3D" id="3.55.50.30">
    <property type="match status" value="1"/>
</dbReference>
<keyword evidence="5" id="KW-1185">Reference proteome</keyword>
<comment type="caution">
    <text evidence="4">The sequence shown here is derived from an EMBL/GenBank/DDBJ whole genome shotgun (WGS) entry which is preliminary data.</text>
</comment>
<dbReference type="Pfam" id="PF16344">
    <property type="entry name" value="FecR_C"/>
    <property type="match status" value="1"/>
</dbReference>
<dbReference type="InterPro" id="IPR032508">
    <property type="entry name" value="FecR_C"/>
</dbReference>
<reference evidence="5" key="1">
    <citation type="journal article" date="2019" name="Int. J. Syst. Evol. Microbiol.">
        <title>The Global Catalogue of Microorganisms (GCM) 10K type strain sequencing project: providing services to taxonomists for standard genome sequencing and annotation.</title>
        <authorList>
            <consortium name="The Broad Institute Genomics Platform"/>
            <consortium name="The Broad Institute Genome Sequencing Center for Infectious Disease"/>
            <person name="Wu L."/>
            <person name="Ma J."/>
        </authorList>
    </citation>
    <scope>NUCLEOTIDE SEQUENCE [LARGE SCALE GENOMIC DNA]</scope>
    <source>
        <strain evidence="5">JCM 31920</strain>
    </source>
</reference>
<dbReference type="InterPro" id="IPR012373">
    <property type="entry name" value="Ferrdict_sens_TM"/>
</dbReference>
<keyword evidence="1" id="KW-0812">Transmembrane</keyword>
<organism evidence="4 5">
    <name type="scientific">Ravibacter arvi</name>
    <dbReference type="NCBI Taxonomy" id="2051041"/>
    <lineage>
        <taxon>Bacteria</taxon>
        <taxon>Pseudomonadati</taxon>
        <taxon>Bacteroidota</taxon>
        <taxon>Cytophagia</taxon>
        <taxon>Cytophagales</taxon>
        <taxon>Spirosomataceae</taxon>
        <taxon>Ravibacter</taxon>
    </lineage>
</organism>
<dbReference type="PANTHER" id="PTHR30273:SF2">
    <property type="entry name" value="PROTEIN FECR"/>
    <property type="match status" value="1"/>
</dbReference>
<evidence type="ECO:0000313" key="4">
    <source>
        <dbReference type="EMBL" id="GAA4440157.1"/>
    </source>
</evidence>
<evidence type="ECO:0000256" key="1">
    <source>
        <dbReference type="SAM" id="Phobius"/>
    </source>
</evidence>